<name>A0AAW2ECX5_9HYME</name>
<evidence type="ECO:0000313" key="3">
    <source>
        <dbReference type="Proteomes" id="UP001430953"/>
    </source>
</evidence>
<comment type="caution">
    <text evidence="2">The sequence shown here is derived from an EMBL/GenBank/DDBJ whole genome shotgun (WGS) entry which is preliminary data.</text>
</comment>
<dbReference type="Proteomes" id="UP001430953">
    <property type="component" value="Unassembled WGS sequence"/>
</dbReference>
<organism evidence="2 3">
    <name type="scientific">Cardiocondyla obscurior</name>
    <dbReference type="NCBI Taxonomy" id="286306"/>
    <lineage>
        <taxon>Eukaryota</taxon>
        <taxon>Metazoa</taxon>
        <taxon>Ecdysozoa</taxon>
        <taxon>Arthropoda</taxon>
        <taxon>Hexapoda</taxon>
        <taxon>Insecta</taxon>
        <taxon>Pterygota</taxon>
        <taxon>Neoptera</taxon>
        <taxon>Endopterygota</taxon>
        <taxon>Hymenoptera</taxon>
        <taxon>Apocrita</taxon>
        <taxon>Aculeata</taxon>
        <taxon>Formicoidea</taxon>
        <taxon>Formicidae</taxon>
        <taxon>Myrmicinae</taxon>
        <taxon>Cardiocondyla</taxon>
    </lineage>
</organism>
<keyword evidence="1" id="KW-0812">Transmembrane</keyword>
<sequence>MKYLRKTPARKRKRIYFNLLTFIPRVNNDRTTIAQIYHLTISISVKSEKIMSCYFFRETKFFFFFFLFKIDYVIKSIHIVHKQIIKIPLLQTHILISKRHFYFHILLLLDTYISLLFQIFFSPYRTCFFFFPSRISVHVKKYNRIEKS</sequence>
<gene>
    <name evidence="2" type="ORF">PUN28_019539</name>
</gene>
<dbReference type="EMBL" id="JADYXP020000026">
    <property type="protein sequence ID" value="KAL0100169.1"/>
    <property type="molecule type" value="Genomic_DNA"/>
</dbReference>
<dbReference type="AlphaFoldDB" id="A0AAW2ECX5"/>
<evidence type="ECO:0000313" key="2">
    <source>
        <dbReference type="EMBL" id="KAL0100169.1"/>
    </source>
</evidence>
<evidence type="ECO:0000256" key="1">
    <source>
        <dbReference type="SAM" id="Phobius"/>
    </source>
</evidence>
<protein>
    <recommendedName>
        <fullName evidence="4">Transmembrane protein</fullName>
    </recommendedName>
</protein>
<keyword evidence="1" id="KW-0472">Membrane</keyword>
<reference evidence="2 3" key="1">
    <citation type="submission" date="2023-03" db="EMBL/GenBank/DDBJ databases">
        <title>High recombination rates correlate with genetic variation in Cardiocondyla obscurior ants.</title>
        <authorList>
            <person name="Errbii M."/>
        </authorList>
    </citation>
    <scope>NUCLEOTIDE SEQUENCE [LARGE SCALE GENOMIC DNA]</scope>
    <source>
        <strain evidence="2">Alpha-2009</strain>
        <tissue evidence="2">Whole body</tissue>
    </source>
</reference>
<evidence type="ECO:0008006" key="4">
    <source>
        <dbReference type="Google" id="ProtNLM"/>
    </source>
</evidence>
<feature type="transmembrane region" description="Helical" evidence="1">
    <location>
        <begin position="101"/>
        <end position="121"/>
    </location>
</feature>
<feature type="transmembrane region" description="Helical" evidence="1">
    <location>
        <begin position="61"/>
        <end position="80"/>
    </location>
</feature>
<keyword evidence="1" id="KW-1133">Transmembrane helix</keyword>
<keyword evidence="3" id="KW-1185">Reference proteome</keyword>
<proteinExistence type="predicted"/>
<accession>A0AAW2ECX5</accession>